<dbReference type="Pfam" id="PF03466">
    <property type="entry name" value="LysR_substrate"/>
    <property type="match status" value="1"/>
</dbReference>
<reference evidence="6 7" key="1">
    <citation type="submission" date="2020-07" db="EMBL/GenBank/DDBJ databases">
        <title>Genomic Encyclopedia of Type Strains, Phase IV (KMG-V): Genome sequencing to study the core and pangenomes of soil and plant-associated prokaryotes.</title>
        <authorList>
            <person name="Whitman W."/>
        </authorList>
    </citation>
    <scope>NUCLEOTIDE SEQUENCE [LARGE SCALE GENOMIC DNA]</scope>
    <source>
        <strain evidence="6 7">RH2WT43</strain>
    </source>
</reference>
<protein>
    <submittedName>
        <fullName evidence="6">DNA-binding transcriptional LysR family regulator</fullName>
    </submittedName>
</protein>
<keyword evidence="7" id="KW-1185">Reference proteome</keyword>
<keyword evidence="3 6" id="KW-0238">DNA-binding</keyword>
<evidence type="ECO:0000256" key="4">
    <source>
        <dbReference type="ARBA" id="ARBA00023163"/>
    </source>
</evidence>
<dbReference type="InterPro" id="IPR036390">
    <property type="entry name" value="WH_DNA-bd_sf"/>
</dbReference>
<dbReference type="InterPro" id="IPR000847">
    <property type="entry name" value="LysR_HTH_N"/>
</dbReference>
<keyword evidence="4" id="KW-0804">Transcription</keyword>
<evidence type="ECO:0000256" key="2">
    <source>
        <dbReference type="ARBA" id="ARBA00023015"/>
    </source>
</evidence>
<evidence type="ECO:0000259" key="5">
    <source>
        <dbReference type="PROSITE" id="PS50931"/>
    </source>
</evidence>
<dbReference type="InterPro" id="IPR036388">
    <property type="entry name" value="WH-like_DNA-bd_sf"/>
</dbReference>
<dbReference type="PANTHER" id="PTHR30537">
    <property type="entry name" value="HTH-TYPE TRANSCRIPTIONAL REGULATOR"/>
    <property type="match status" value="1"/>
</dbReference>
<dbReference type="FunFam" id="1.10.10.10:FF:000001">
    <property type="entry name" value="LysR family transcriptional regulator"/>
    <property type="match status" value="1"/>
</dbReference>
<evidence type="ECO:0000256" key="1">
    <source>
        <dbReference type="ARBA" id="ARBA00009437"/>
    </source>
</evidence>
<dbReference type="PROSITE" id="PS50931">
    <property type="entry name" value="HTH_LYSR"/>
    <property type="match status" value="1"/>
</dbReference>
<dbReference type="SUPFAM" id="SSF53850">
    <property type="entry name" value="Periplasmic binding protein-like II"/>
    <property type="match status" value="1"/>
</dbReference>
<dbReference type="Gene3D" id="1.10.10.10">
    <property type="entry name" value="Winged helix-like DNA-binding domain superfamily/Winged helix DNA-binding domain"/>
    <property type="match status" value="1"/>
</dbReference>
<evidence type="ECO:0000256" key="3">
    <source>
        <dbReference type="ARBA" id="ARBA00023125"/>
    </source>
</evidence>
<dbReference type="GO" id="GO:0003677">
    <property type="term" value="F:DNA binding"/>
    <property type="evidence" value="ECO:0007669"/>
    <property type="project" value="UniProtKB-KW"/>
</dbReference>
<evidence type="ECO:0000313" key="7">
    <source>
        <dbReference type="Proteomes" id="UP000550401"/>
    </source>
</evidence>
<accession>A0A839F2G9</accession>
<dbReference type="InterPro" id="IPR005119">
    <property type="entry name" value="LysR_subst-bd"/>
</dbReference>
<keyword evidence="2" id="KW-0805">Transcription regulation</keyword>
<organism evidence="6 7">
    <name type="scientific">Dokdonella fugitiva</name>
    <dbReference type="NCBI Taxonomy" id="328517"/>
    <lineage>
        <taxon>Bacteria</taxon>
        <taxon>Pseudomonadati</taxon>
        <taxon>Pseudomonadota</taxon>
        <taxon>Gammaproteobacteria</taxon>
        <taxon>Lysobacterales</taxon>
        <taxon>Rhodanobacteraceae</taxon>
        <taxon>Dokdonella</taxon>
    </lineage>
</organism>
<dbReference type="PANTHER" id="PTHR30537:SF5">
    <property type="entry name" value="HTH-TYPE TRANSCRIPTIONAL ACTIVATOR TTDR-RELATED"/>
    <property type="match status" value="1"/>
</dbReference>
<proteinExistence type="inferred from homology"/>
<comment type="similarity">
    <text evidence="1">Belongs to the LysR transcriptional regulatory family.</text>
</comment>
<dbReference type="Gene3D" id="3.40.190.290">
    <property type="match status" value="1"/>
</dbReference>
<name>A0A839F2G9_9GAMM</name>
<dbReference type="InterPro" id="IPR058163">
    <property type="entry name" value="LysR-type_TF_proteobact-type"/>
</dbReference>
<comment type="caution">
    <text evidence="6">The sequence shown here is derived from an EMBL/GenBank/DDBJ whole genome shotgun (WGS) entry which is preliminary data.</text>
</comment>
<dbReference type="Proteomes" id="UP000550401">
    <property type="component" value="Unassembled WGS sequence"/>
</dbReference>
<feature type="domain" description="HTH lysR-type" evidence="5">
    <location>
        <begin position="13"/>
        <end position="65"/>
    </location>
</feature>
<dbReference type="AlphaFoldDB" id="A0A839F2G9"/>
<dbReference type="Pfam" id="PF00126">
    <property type="entry name" value="HTH_1"/>
    <property type="match status" value="1"/>
</dbReference>
<gene>
    <name evidence="6" type="ORF">FHW12_003466</name>
</gene>
<dbReference type="GO" id="GO:0003700">
    <property type="term" value="F:DNA-binding transcription factor activity"/>
    <property type="evidence" value="ECO:0007669"/>
    <property type="project" value="InterPro"/>
</dbReference>
<dbReference type="RefSeq" id="WP_182532270.1">
    <property type="nucleotide sequence ID" value="NZ_JACGXL010000006.1"/>
</dbReference>
<sequence length="314" mass="34606">MSRPYDAPMLGGIELFCHAAEAESFTIAATRAGLTPAAVSRAIGRLEARLGVRLFARTTRQVRLTDDGRAYYAQCRAALDRLRDAEREIGERQRVARGVVRISLPTPFGHHRVLPLLPRFRERHPEVDIEVHLDNRNIDFTADGHDLAIRGRPPPDSGLVARKLVDAGLVVVATPAYLQRRSTPTRLGDLERHECLQFVLPSTGQLIPWLFRDDGVDVELATAGGIACSGDLLGMVTLARHGGGLVQTYRFIVEDDLAAGRLVEVLQPYGGRSRPFSLLYPANRHMPLRVRVLVHFLVDAFAPPAPRAGAMAVR</sequence>
<dbReference type="SUPFAM" id="SSF46785">
    <property type="entry name" value="Winged helix' DNA-binding domain"/>
    <property type="match status" value="1"/>
</dbReference>
<evidence type="ECO:0000313" key="6">
    <source>
        <dbReference type="EMBL" id="MBA8889223.1"/>
    </source>
</evidence>
<dbReference type="CDD" id="cd08422">
    <property type="entry name" value="PBP2_CrgA_like"/>
    <property type="match status" value="1"/>
</dbReference>
<dbReference type="EMBL" id="JACGXL010000006">
    <property type="protein sequence ID" value="MBA8889223.1"/>
    <property type="molecule type" value="Genomic_DNA"/>
</dbReference>